<dbReference type="EMBL" id="MU001633">
    <property type="protein sequence ID" value="KAF2485039.1"/>
    <property type="molecule type" value="Genomic_DNA"/>
</dbReference>
<feature type="compositionally biased region" description="Low complexity" evidence="11">
    <location>
        <begin position="223"/>
        <end position="232"/>
    </location>
</feature>
<feature type="domain" description="SH3" evidence="13">
    <location>
        <begin position="264"/>
        <end position="323"/>
    </location>
</feature>
<feature type="region of interest" description="Disordered" evidence="11">
    <location>
        <begin position="153"/>
        <end position="178"/>
    </location>
</feature>
<evidence type="ECO:0000256" key="4">
    <source>
        <dbReference type="ARBA" id="ARBA00022443"/>
    </source>
</evidence>
<protein>
    <submittedName>
        <fullName evidence="14">SHO1 osmosensor</fullName>
    </submittedName>
</protein>
<dbReference type="SUPFAM" id="SSF50044">
    <property type="entry name" value="SH3-domain"/>
    <property type="match status" value="1"/>
</dbReference>
<dbReference type="OrthoDB" id="5983572at2759"/>
<dbReference type="InterPro" id="IPR036028">
    <property type="entry name" value="SH3-like_dom_sf"/>
</dbReference>
<keyword evidence="8" id="KW-0346">Stress response</keyword>
<dbReference type="GO" id="GO:0005886">
    <property type="term" value="C:plasma membrane"/>
    <property type="evidence" value="ECO:0007669"/>
    <property type="project" value="UniProtKB-SubCell"/>
</dbReference>
<evidence type="ECO:0000256" key="10">
    <source>
        <dbReference type="PROSITE-ProRule" id="PRU00192"/>
    </source>
</evidence>
<dbReference type="SMART" id="SM00326">
    <property type="entry name" value="SH3"/>
    <property type="match status" value="1"/>
</dbReference>
<evidence type="ECO:0000256" key="6">
    <source>
        <dbReference type="ARBA" id="ARBA00022692"/>
    </source>
</evidence>
<evidence type="ECO:0000256" key="1">
    <source>
        <dbReference type="ARBA" id="ARBA00004651"/>
    </source>
</evidence>
<sequence length="323" mass="34801">MELVGGRNYGGGSKFSMDNIIGDPFSLATIGIAICGWLIAFISSIIADVETNYPNFAWWTLVYMLGCIIGVFVVVATDSIQTYHVALVGFMGAGLVFTTSSVNSLIYFSQGSKEAGAAGFILLSMVAIVWIFYFGSQPQAAGRQAIDSFALHKDRGPSRRQSRHMTQSYAGPETRNSAPQVVNSSALVGFENTSPVAGYPGGRPGELKPDNMNNNSQPSAFAPLHQQQTQSLPLPPSQLAPSSTTFLGPTGPVQPDNPATQPTEYPYRAKAIYSYEANPDDANEISFTKHEILEVSDVSGRWWQAKKETGETGIAPSNYLILL</sequence>
<dbReference type="Pfam" id="PF00018">
    <property type="entry name" value="SH3_1"/>
    <property type="match status" value="1"/>
</dbReference>
<feature type="transmembrane region" description="Helical" evidence="12">
    <location>
        <begin position="83"/>
        <end position="108"/>
    </location>
</feature>
<evidence type="ECO:0000256" key="9">
    <source>
        <dbReference type="ARBA" id="ARBA00023136"/>
    </source>
</evidence>
<comment type="subunit">
    <text evidence="3">Forms homooligomers.</text>
</comment>
<evidence type="ECO:0000256" key="12">
    <source>
        <dbReference type="SAM" id="Phobius"/>
    </source>
</evidence>
<dbReference type="InterPro" id="IPR035522">
    <property type="entry name" value="Sho1_SH3"/>
</dbReference>
<feature type="transmembrane region" description="Helical" evidence="12">
    <location>
        <begin position="115"/>
        <end position="135"/>
    </location>
</feature>
<evidence type="ECO:0000256" key="11">
    <source>
        <dbReference type="SAM" id="MobiDB-lite"/>
    </source>
</evidence>
<gene>
    <name evidence="14" type="ORF">BDY17DRAFT_247746</name>
</gene>
<keyword evidence="9 12" id="KW-0472">Membrane</keyword>
<evidence type="ECO:0000256" key="7">
    <source>
        <dbReference type="ARBA" id="ARBA00022989"/>
    </source>
</evidence>
<dbReference type="AlphaFoldDB" id="A0A6A6PZ52"/>
<keyword evidence="7 12" id="KW-1133">Transmembrane helix</keyword>
<keyword evidence="6 12" id="KW-0812">Transmembrane</keyword>
<name>A0A6A6PZ52_9PEZI</name>
<feature type="compositionally biased region" description="Polar residues" evidence="11">
    <location>
        <begin position="164"/>
        <end position="178"/>
    </location>
</feature>
<dbReference type="InterPro" id="IPR001452">
    <property type="entry name" value="SH3_domain"/>
</dbReference>
<feature type="region of interest" description="Disordered" evidence="11">
    <location>
        <begin position="193"/>
        <end position="240"/>
    </location>
</feature>
<evidence type="ECO:0000313" key="15">
    <source>
        <dbReference type="Proteomes" id="UP000799767"/>
    </source>
</evidence>
<comment type="similarity">
    <text evidence="2">Belongs to the SHO1 family.</text>
</comment>
<evidence type="ECO:0000256" key="2">
    <source>
        <dbReference type="ARBA" id="ARBA00009739"/>
    </source>
</evidence>
<organism evidence="14 15">
    <name type="scientific">Neohortaea acidophila</name>
    <dbReference type="NCBI Taxonomy" id="245834"/>
    <lineage>
        <taxon>Eukaryota</taxon>
        <taxon>Fungi</taxon>
        <taxon>Dikarya</taxon>
        <taxon>Ascomycota</taxon>
        <taxon>Pezizomycotina</taxon>
        <taxon>Dothideomycetes</taxon>
        <taxon>Dothideomycetidae</taxon>
        <taxon>Mycosphaerellales</taxon>
        <taxon>Teratosphaeriaceae</taxon>
        <taxon>Neohortaea</taxon>
    </lineage>
</organism>
<dbReference type="PRINTS" id="PR00452">
    <property type="entry name" value="SH3DOMAIN"/>
</dbReference>
<evidence type="ECO:0000256" key="8">
    <source>
        <dbReference type="ARBA" id="ARBA00023016"/>
    </source>
</evidence>
<dbReference type="CDD" id="cd11855">
    <property type="entry name" value="SH3_Sho1p"/>
    <property type="match status" value="1"/>
</dbReference>
<accession>A0A6A6PZ52</accession>
<evidence type="ECO:0000256" key="5">
    <source>
        <dbReference type="ARBA" id="ARBA00022475"/>
    </source>
</evidence>
<dbReference type="GeneID" id="54471851"/>
<dbReference type="Proteomes" id="UP000799767">
    <property type="component" value="Unassembled WGS sequence"/>
</dbReference>
<evidence type="ECO:0000259" key="13">
    <source>
        <dbReference type="PROSITE" id="PS50002"/>
    </source>
</evidence>
<feature type="transmembrane region" description="Helical" evidence="12">
    <location>
        <begin position="25"/>
        <end position="49"/>
    </location>
</feature>
<dbReference type="GO" id="GO:0007232">
    <property type="term" value="P:osmosensory signaling pathway via Sho1 osmosensor"/>
    <property type="evidence" value="ECO:0007669"/>
    <property type="project" value="UniProtKB-ARBA"/>
</dbReference>
<dbReference type="Gene3D" id="2.30.30.40">
    <property type="entry name" value="SH3 Domains"/>
    <property type="match status" value="1"/>
</dbReference>
<evidence type="ECO:0000256" key="3">
    <source>
        <dbReference type="ARBA" id="ARBA00011175"/>
    </source>
</evidence>
<comment type="subcellular location">
    <subcellularLocation>
        <location evidence="1">Cell membrane</location>
        <topology evidence="1">Multi-pass membrane protein</topology>
    </subcellularLocation>
</comment>
<dbReference type="RefSeq" id="XP_033591608.1">
    <property type="nucleotide sequence ID" value="XM_033730849.1"/>
</dbReference>
<feature type="transmembrane region" description="Helical" evidence="12">
    <location>
        <begin position="56"/>
        <end position="77"/>
    </location>
</feature>
<dbReference type="FunFam" id="2.30.30.40:FF:000213">
    <property type="entry name" value="High osmolarity signaling protein SHO1"/>
    <property type="match status" value="1"/>
</dbReference>
<keyword evidence="5" id="KW-1003">Cell membrane</keyword>
<reference evidence="14" key="1">
    <citation type="journal article" date="2020" name="Stud. Mycol.">
        <title>101 Dothideomycetes genomes: a test case for predicting lifestyles and emergence of pathogens.</title>
        <authorList>
            <person name="Haridas S."/>
            <person name="Albert R."/>
            <person name="Binder M."/>
            <person name="Bloem J."/>
            <person name="Labutti K."/>
            <person name="Salamov A."/>
            <person name="Andreopoulos B."/>
            <person name="Baker S."/>
            <person name="Barry K."/>
            <person name="Bills G."/>
            <person name="Bluhm B."/>
            <person name="Cannon C."/>
            <person name="Castanera R."/>
            <person name="Culley D."/>
            <person name="Daum C."/>
            <person name="Ezra D."/>
            <person name="Gonzalez J."/>
            <person name="Henrissat B."/>
            <person name="Kuo A."/>
            <person name="Liang C."/>
            <person name="Lipzen A."/>
            <person name="Lutzoni F."/>
            <person name="Magnuson J."/>
            <person name="Mondo S."/>
            <person name="Nolan M."/>
            <person name="Ohm R."/>
            <person name="Pangilinan J."/>
            <person name="Park H.-J."/>
            <person name="Ramirez L."/>
            <person name="Alfaro M."/>
            <person name="Sun H."/>
            <person name="Tritt A."/>
            <person name="Yoshinaga Y."/>
            <person name="Zwiers L.-H."/>
            <person name="Turgeon B."/>
            <person name="Goodwin S."/>
            <person name="Spatafora J."/>
            <person name="Crous P."/>
            <person name="Grigoriev I."/>
        </authorList>
    </citation>
    <scope>NUCLEOTIDE SEQUENCE</scope>
    <source>
        <strain evidence="14">CBS 113389</strain>
    </source>
</reference>
<dbReference type="PROSITE" id="PS50002">
    <property type="entry name" value="SH3"/>
    <property type="match status" value="1"/>
</dbReference>
<proteinExistence type="inferred from homology"/>
<keyword evidence="15" id="KW-1185">Reference proteome</keyword>
<keyword evidence="4 10" id="KW-0728">SH3 domain</keyword>
<evidence type="ECO:0000313" key="14">
    <source>
        <dbReference type="EMBL" id="KAF2485039.1"/>
    </source>
</evidence>